<dbReference type="PANTHER" id="PTHR23504:SF1">
    <property type="entry name" value="GH21943P-RELATED"/>
    <property type="match status" value="1"/>
</dbReference>
<organism evidence="1 2">
    <name type="scientific">Durusdinium trenchii</name>
    <dbReference type="NCBI Taxonomy" id="1381693"/>
    <lineage>
        <taxon>Eukaryota</taxon>
        <taxon>Sar</taxon>
        <taxon>Alveolata</taxon>
        <taxon>Dinophyceae</taxon>
        <taxon>Suessiales</taxon>
        <taxon>Symbiodiniaceae</taxon>
        <taxon>Durusdinium</taxon>
    </lineage>
</organism>
<dbReference type="Pfam" id="PF07690">
    <property type="entry name" value="MFS_1"/>
    <property type="match status" value="1"/>
</dbReference>
<dbReference type="Proteomes" id="UP001642464">
    <property type="component" value="Unassembled WGS sequence"/>
</dbReference>
<dbReference type="InterPro" id="IPR011701">
    <property type="entry name" value="MFS"/>
</dbReference>
<dbReference type="EMBL" id="CAXAMM010013470">
    <property type="protein sequence ID" value="CAK9031492.1"/>
    <property type="molecule type" value="Genomic_DNA"/>
</dbReference>
<proteinExistence type="predicted"/>
<reference evidence="1 2" key="1">
    <citation type="submission" date="2024-02" db="EMBL/GenBank/DDBJ databases">
        <authorList>
            <person name="Chen Y."/>
            <person name="Shah S."/>
            <person name="Dougan E. K."/>
            <person name="Thang M."/>
            <person name="Chan C."/>
        </authorList>
    </citation>
    <scope>NUCLEOTIDE SEQUENCE [LARGE SCALE GENOMIC DNA]</scope>
</reference>
<dbReference type="PANTHER" id="PTHR23504">
    <property type="entry name" value="MAJOR FACILITATOR SUPERFAMILY DOMAIN-CONTAINING PROTEIN 10"/>
    <property type="match status" value="1"/>
</dbReference>
<protein>
    <submittedName>
        <fullName evidence="1">Beta-glucosidase</fullName>
    </submittedName>
</protein>
<dbReference type="PROSITE" id="PS00216">
    <property type="entry name" value="SUGAR_TRANSPORT_1"/>
    <property type="match status" value="1"/>
</dbReference>
<dbReference type="InterPro" id="IPR005829">
    <property type="entry name" value="Sugar_transporter_CS"/>
</dbReference>
<evidence type="ECO:0000313" key="1">
    <source>
        <dbReference type="EMBL" id="CAK9031492.1"/>
    </source>
</evidence>
<accession>A0ABP0KZS3</accession>
<keyword evidence="2" id="KW-1185">Reference proteome</keyword>
<comment type="caution">
    <text evidence="1">The sequence shown here is derived from an EMBL/GenBank/DDBJ whole genome shotgun (WGS) entry which is preliminary data.</text>
</comment>
<dbReference type="SUPFAM" id="SSF103473">
    <property type="entry name" value="MFS general substrate transporter"/>
    <property type="match status" value="1"/>
</dbReference>
<evidence type="ECO:0000313" key="2">
    <source>
        <dbReference type="Proteomes" id="UP001642464"/>
    </source>
</evidence>
<dbReference type="Gene3D" id="1.20.1250.20">
    <property type="entry name" value="MFS general substrate transporter like domains"/>
    <property type="match status" value="1"/>
</dbReference>
<name>A0ABP0KZS3_9DINO</name>
<sequence length="433" mass="47063">MATTEPDEKKKSTLTTLYLSAFLSVAQAVITIQSEPRIIKELSGGDLGVTATVLANTQGLVGLASVFVNQAGGKLSDAMGRKPFLMLGPAANILFGLLMYQYSKLRRVVLPVRILRAILTTFSSSVMLTAAMSDITSGAQLSTALSNMGAAVGAGIVLTPFLETLILQRFKTETVYLALSMFGFVHVLFAAGAVPETHGKALRKSWSSVLQLSAINPFGFLNIFRRGSLALQKMTIIQSLQMFLEGKNLSDFMELWKREHLHWTVEGSRNFVMVYGTLSILSGIFVTPYFLKNLSERSFTSVTNMLNFLGFMLRGARESSWIFLLAVIPMLPGVNGSSATALKSLSTDLAFSEGFGKGEFSAYINNLRALAGAAATVLYGNYYAWCKRKGVYQGTTFAVAALIGAALPELLLRLTRDSELRREKPKAQGELPK</sequence>
<dbReference type="InterPro" id="IPR036259">
    <property type="entry name" value="MFS_trans_sf"/>
</dbReference>
<gene>
    <name evidence="1" type="ORF">SCF082_LOCUS19669</name>
</gene>